<accession>A0ABT2ZUT1</accession>
<keyword evidence="4" id="KW-1185">Reference proteome</keyword>
<dbReference type="PANTHER" id="PTHR34039">
    <property type="entry name" value="UPF0102 PROTEIN YRAN"/>
    <property type="match status" value="1"/>
</dbReference>
<sequence>MNGALSYHAGAAAEEQVARYYEAAGFEIVARRWRGRYGGEVDLIARRGSLLAFVEVKFSRTHEVAATHLLPRQLARIFRSADEYLALGHIQAEESRFDLALVDAQGRVAIIENAAQAD</sequence>
<evidence type="ECO:0000256" key="2">
    <source>
        <dbReference type="HAMAP-Rule" id="MF_00048"/>
    </source>
</evidence>
<comment type="caution">
    <text evidence="3">The sequence shown here is derived from an EMBL/GenBank/DDBJ whole genome shotgun (WGS) entry which is preliminary data.</text>
</comment>
<dbReference type="InterPro" id="IPR011856">
    <property type="entry name" value="tRNA_endonuc-like_dom_sf"/>
</dbReference>
<protein>
    <recommendedName>
        <fullName evidence="2">UPF0102 protein OE699_01440</fullName>
    </recommendedName>
</protein>
<dbReference type="PANTHER" id="PTHR34039:SF1">
    <property type="entry name" value="UPF0102 PROTEIN YRAN"/>
    <property type="match status" value="1"/>
</dbReference>
<dbReference type="Pfam" id="PF02021">
    <property type="entry name" value="UPF0102"/>
    <property type="match status" value="1"/>
</dbReference>
<evidence type="ECO:0000313" key="3">
    <source>
        <dbReference type="EMBL" id="MCV2877503.1"/>
    </source>
</evidence>
<dbReference type="Gene3D" id="3.40.1350.10">
    <property type="match status" value="1"/>
</dbReference>
<organism evidence="3 4">
    <name type="scientific">Sedimentimonas flavescens</name>
    <dbReference type="NCBI Taxonomy" id="2851012"/>
    <lineage>
        <taxon>Bacteria</taxon>
        <taxon>Pseudomonadati</taxon>
        <taxon>Pseudomonadota</taxon>
        <taxon>Alphaproteobacteria</taxon>
        <taxon>Rhodobacterales</taxon>
        <taxon>Rhodobacter group</taxon>
        <taxon>Sedimentimonas</taxon>
    </lineage>
</organism>
<evidence type="ECO:0000256" key="1">
    <source>
        <dbReference type="ARBA" id="ARBA00006738"/>
    </source>
</evidence>
<gene>
    <name evidence="3" type="ORF">OE699_01440</name>
</gene>
<name>A0ABT2ZUT1_9RHOB</name>
<evidence type="ECO:0000313" key="4">
    <source>
        <dbReference type="Proteomes" id="UP001526166"/>
    </source>
</evidence>
<dbReference type="RefSeq" id="WP_263846819.1">
    <property type="nucleotide sequence ID" value="NZ_JAOWKW010000001.1"/>
</dbReference>
<dbReference type="InterPro" id="IPR011335">
    <property type="entry name" value="Restrct_endonuc-II-like"/>
</dbReference>
<dbReference type="InterPro" id="IPR003509">
    <property type="entry name" value="UPF0102_YraN-like"/>
</dbReference>
<reference evidence="3 4" key="1">
    <citation type="submission" date="2022-10" db="EMBL/GenBank/DDBJ databases">
        <title>Sinirhodobacter sp. nov., isolated from ocean surface sediments.</title>
        <authorList>
            <person name="He W."/>
            <person name="Wang L."/>
            <person name="Zhang D.-F."/>
        </authorList>
    </citation>
    <scope>NUCLEOTIDE SEQUENCE [LARGE SCALE GENOMIC DNA]</scope>
    <source>
        <strain evidence="3 4">WL0115</strain>
    </source>
</reference>
<dbReference type="EMBL" id="JAOWKW010000001">
    <property type="protein sequence ID" value="MCV2877503.1"/>
    <property type="molecule type" value="Genomic_DNA"/>
</dbReference>
<comment type="similarity">
    <text evidence="1 2">Belongs to the UPF0102 family.</text>
</comment>
<dbReference type="Proteomes" id="UP001526166">
    <property type="component" value="Unassembled WGS sequence"/>
</dbReference>
<proteinExistence type="inferred from homology"/>
<dbReference type="HAMAP" id="MF_00048">
    <property type="entry name" value="UPF0102"/>
    <property type="match status" value="1"/>
</dbReference>
<dbReference type="SUPFAM" id="SSF52980">
    <property type="entry name" value="Restriction endonuclease-like"/>
    <property type="match status" value="1"/>
</dbReference>